<keyword evidence="2" id="KW-1185">Reference proteome</keyword>
<evidence type="ECO:0000313" key="2">
    <source>
        <dbReference type="Proteomes" id="UP000467841"/>
    </source>
</evidence>
<protein>
    <submittedName>
        <fullName evidence="1">Uncharacterized protein</fullName>
    </submittedName>
</protein>
<organism evidence="1 2">
    <name type="scientific">Microthlaspi erraticum</name>
    <dbReference type="NCBI Taxonomy" id="1685480"/>
    <lineage>
        <taxon>Eukaryota</taxon>
        <taxon>Viridiplantae</taxon>
        <taxon>Streptophyta</taxon>
        <taxon>Embryophyta</taxon>
        <taxon>Tracheophyta</taxon>
        <taxon>Spermatophyta</taxon>
        <taxon>Magnoliopsida</taxon>
        <taxon>eudicotyledons</taxon>
        <taxon>Gunneridae</taxon>
        <taxon>Pentapetalae</taxon>
        <taxon>rosids</taxon>
        <taxon>malvids</taxon>
        <taxon>Brassicales</taxon>
        <taxon>Brassicaceae</taxon>
        <taxon>Coluteocarpeae</taxon>
        <taxon>Microthlaspi</taxon>
    </lineage>
</organism>
<proteinExistence type="predicted"/>
<comment type="caution">
    <text evidence="1">The sequence shown here is derived from an EMBL/GenBank/DDBJ whole genome shotgun (WGS) entry which is preliminary data.</text>
</comment>
<accession>A0A6D2KHP0</accession>
<name>A0A6D2KHP0_9BRAS</name>
<gene>
    <name evidence="1" type="ORF">MERR_LOCUS39927</name>
</gene>
<dbReference type="Proteomes" id="UP000467841">
    <property type="component" value="Unassembled WGS sequence"/>
</dbReference>
<dbReference type="AlphaFoldDB" id="A0A6D2KHP0"/>
<evidence type="ECO:0000313" key="1">
    <source>
        <dbReference type="EMBL" id="CAA7052692.1"/>
    </source>
</evidence>
<reference evidence="1" key="1">
    <citation type="submission" date="2020-01" db="EMBL/GenBank/DDBJ databases">
        <authorList>
            <person name="Mishra B."/>
        </authorList>
    </citation>
    <scope>NUCLEOTIDE SEQUENCE [LARGE SCALE GENOMIC DNA]</scope>
</reference>
<sequence>MTPATINTAPWFAAWPRPIGVDLPGRISAVPKHLRSVSFRPLGSFSEFSFKVALHGTILAGLRHRYALCLHLGRGSSLNRVEAEGSRVRVSQERAFLSLLIKIGF</sequence>
<dbReference type="EMBL" id="CACVBM020001507">
    <property type="protein sequence ID" value="CAA7052692.1"/>
    <property type="molecule type" value="Genomic_DNA"/>
</dbReference>